<gene>
    <name evidence="5" type="ORF">QJS35_12140</name>
</gene>
<proteinExistence type="inferred from homology"/>
<evidence type="ECO:0000256" key="4">
    <source>
        <dbReference type="SAM" id="SignalP"/>
    </source>
</evidence>
<accession>A0ABV1KT26</accession>
<keyword evidence="6" id="KW-1185">Reference proteome</keyword>
<dbReference type="Pfam" id="PF13416">
    <property type="entry name" value="SBP_bac_8"/>
    <property type="match status" value="1"/>
</dbReference>
<dbReference type="CDD" id="cd13585">
    <property type="entry name" value="PBP2_TMBP_like"/>
    <property type="match status" value="1"/>
</dbReference>
<feature type="chain" id="PRO_5045374681" evidence="4">
    <location>
        <begin position="19"/>
        <end position="441"/>
    </location>
</feature>
<dbReference type="PANTHER" id="PTHR30061">
    <property type="entry name" value="MALTOSE-BINDING PERIPLASMIC PROTEIN"/>
    <property type="match status" value="1"/>
</dbReference>
<dbReference type="InterPro" id="IPR006059">
    <property type="entry name" value="SBP"/>
</dbReference>
<dbReference type="RefSeq" id="WP_232184268.1">
    <property type="nucleotide sequence ID" value="NZ_JAIOAP010000002.1"/>
</dbReference>
<dbReference type="Proteomes" id="UP001493487">
    <property type="component" value="Unassembled WGS sequence"/>
</dbReference>
<organism evidence="5 6">
    <name type="scientific">Cohnella silvisoli</name>
    <dbReference type="NCBI Taxonomy" id="2873699"/>
    <lineage>
        <taxon>Bacteria</taxon>
        <taxon>Bacillati</taxon>
        <taxon>Bacillota</taxon>
        <taxon>Bacilli</taxon>
        <taxon>Bacillales</taxon>
        <taxon>Paenibacillaceae</taxon>
        <taxon>Cohnella</taxon>
    </lineage>
</organism>
<comment type="similarity">
    <text evidence="1">Belongs to the bacterial solute-binding protein 1 family.</text>
</comment>
<dbReference type="EMBL" id="JASKHM010000006">
    <property type="protein sequence ID" value="MEQ4483147.1"/>
    <property type="molecule type" value="Genomic_DNA"/>
</dbReference>
<evidence type="ECO:0000256" key="3">
    <source>
        <dbReference type="ARBA" id="ARBA00022729"/>
    </source>
</evidence>
<evidence type="ECO:0000256" key="2">
    <source>
        <dbReference type="ARBA" id="ARBA00022448"/>
    </source>
</evidence>
<dbReference type="PROSITE" id="PS51257">
    <property type="entry name" value="PROKAR_LIPOPROTEIN"/>
    <property type="match status" value="1"/>
</dbReference>
<keyword evidence="2" id="KW-0813">Transport</keyword>
<name>A0ABV1KT26_9BACL</name>
<reference evidence="5 6" key="1">
    <citation type="journal article" date="2023" name="Genome Announc.">
        <title>Pan-Genome Analyses of the Genus Cohnella and Proposal of the Novel Species Cohnella silvisoli sp. nov., Isolated from Forest Soil.</title>
        <authorList>
            <person name="Wang C."/>
            <person name="Mao L."/>
            <person name="Bao G."/>
            <person name="Zhu H."/>
        </authorList>
    </citation>
    <scope>NUCLEOTIDE SEQUENCE [LARGE SCALE GENOMIC DNA]</scope>
    <source>
        <strain evidence="5 6">NL03-T5-1</strain>
    </source>
</reference>
<comment type="caution">
    <text evidence="5">The sequence shown here is derived from an EMBL/GenBank/DDBJ whole genome shotgun (WGS) entry which is preliminary data.</text>
</comment>
<evidence type="ECO:0000256" key="1">
    <source>
        <dbReference type="ARBA" id="ARBA00008520"/>
    </source>
</evidence>
<feature type="signal peptide" evidence="4">
    <location>
        <begin position="1"/>
        <end position="18"/>
    </location>
</feature>
<dbReference type="SUPFAM" id="SSF53850">
    <property type="entry name" value="Periplasmic binding protein-like II"/>
    <property type="match status" value="1"/>
</dbReference>
<sequence>MRKNVLMILSLVLVFTLAACGSSKNGETASKEAVQGSGKKVEVTMWRTIGSPEEDKYFNELVDSFNKSQEKLVIKQTTFPGDTYHDQVHAAGLSKGLPDLLYLDGTEMSYMAYQGFLAPLDTYLPDDLKKDLLPSLIKQGTYSDGKLYLLGQFDSGLSFWANKKMLEQAKVRIPKGIDDAWSKTEFDDALAKLKAIPEIKFPLDLKINYGAGYWIYSYLPWVAGFGGNYMNADTKLSEGTLNGPQTVEAFQYLRTLIDKGYVNPTQTNDDDFFGKKVSALSLVGHWMEPTHKKELGDDAILVPFPNFGKGVFTGIGSLGWTITASAKEKGVDQQAWEVLSHFMSPENIKNVSAANGAVPARISVLNEIPDYQEGGRLYLYREQLEKGNGIVRPVTPAFSVFQKEIGQAAMDIVNGADVKGMLDKAAKAIDQSINDAGYNNK</sequence>
<keyword evidence="3 4" id="KW-0732">Signal</keyword>
<evidence type="ECO:0000313" key="6">
    <source>
        <dbReference type="Proteomes" id="UP001493487"/>
    </source>
</evidence>
<dbReference type="PANTHER" id="PTHR30061:SF50">
    <property type="entry name" value="MALTOSE_MALTODEXTRIN-BINDING PERIPLASMIC PROTEIN"/>
    <property type="match status" value="1"/>
</dbReference>
<evidence type="ECO:0000313" key="5">
    <source>
        <dbReference type="EMBL" id="MEQ4483147.1"/>
    </source>
</evidence>
<dbReference type="Gene3D" id="3.40.190.10">
    <property type="entry name" value="Periplasmic binding protein-like II"/>
    <property type="match status" value="1"/>
</dbReference>
<protein>
    <submittedName>
        <fullName evidence="5">Sugar ABC transporter substrate-binding protein</fullName>
    </submittedName>
</protein>